<dbReference type="Proteomes" id="UP000186599">
    <property type="component" value="Unassembled WGS sequence"/>
</dbReference>
<dbReference type="PANTHER" id="PTHR13696">
    <property type="entry name" value="P-LOOP CONTAINING NUCLEOSIDE TRIPHOSPHATE HYDROLASE"/>
    <property type="match status" value="1"/>
</dbReference>
<evidence type="ECO:0000313" key="6">
    <source>
        <dbReference type="Proteomes" id="UP000186904"/>
    </source>
</evidence>
<protein>
    <submittedName>
        <fullName evidence="4">Chromosome partitioning protein</fullName>
    </submittedName>
    <submittedName>
        <fullName evidence="3">Chromosome segregation ATPase</fullName>
    </submittedName>
</protein>
<dbReference type="Pfam" id="PF13614">
    <property type="entry name" value="AAA_31"/>
    <property type="match status" value="1"/>
</dbReference>
<dbReference type="Gene3D" id="3.40.50.300">
    <property type="entry name" value="P-loop containing nucleotide triphosphate hydrolases"/>
    <property type="match status" value="1"/>
</dbReference>
<evidence type="ECO:0000313" key="4">
    <source>
        <dbReference type="EMBL" id="SFL93781.1"/>
    </source>
</evidence>
<dbReference type="EMBL" id="FOGN01000002">
    <property type="protein sequence ID" value="SER87074.1"/>
    <property type="molecule type" value="Genomic_DNA"/>
</dbReference>
<dbReference type="PIRSF" id="PIRSF009320">
    <property type="entry name" value="Nuc_binding_HP_1000"/>
    <property type="match status" value="1"/>
</dbReference>
<keyword evidence="5" id="KW-1185">Reference proteome</keyword>
<dbReference type="InterPro" id="IPR050678">
    <property type="entry name" value="DNA_Partitioning_ATPase"/>
</dbReference>
<dbReference type="InterPro" id="IPR027417">
    <property type="entry name" value="P-loop_NTPase"/>
</dbReference>
<accession>A0A031MEA0</accession>
<dbReference type="RefSeq" id="WP_036991611.1">
    <property type="nucleotide sequence ID" value="NZ_FOGN01000002.1"/>
</dbReference>
<dbReference type="CDD" id="cd02042">
    <property type="entry name" value="ParAB_family"/>
    <property type="match status" value="1"/>
</dbReference>
<feature type="domain" description="AAA" evidence="2">
    <location>
        <begin position="3"/>
        <end position="178"/>
    </location>
</feature>
<evidence type="ECO:0000313" key="5">
    <source>
        <dbReference type="Proteomes" id="UP000186599"/>
    </source>
</evidence>
<dbReference type="STRING" id="653930.SAMN05216589_1635"/>
<name>A0A031MEA0_9GAMM</name>
<organism evidence="3 6">
    <name type="scientific">Halopseudomonas bauzanensis</name>
    <dbReference type="NCBI Taxonomy" id="653930"/>
    <lineage>
        <taxon>Bacteria</taxon>
        <taxon>Pseudomonadati</taxon>
        <taxon>Pseudomonadota</taxon>
        <taxon>Gammaproteobacteria</taxon>
        <taxon>Pseudomonadales</taxon>
        <taxon>Pseudomonadaceae</taxon>
        <taxon>Halopseudomonas</taxon>
    </lineage>
</organism>
<comment type="similarity">
    <text evidence="1">To B.subtilis soj.</text>
</comment>
<dbReference type="InterPro" id="IPR025669">
    <property type="entry name" value="AAA_dom"/>
</dbReference>
<reference evidence="5 6" key="1">
    <citation type="submission" date="2016-10" db="EMBL/GenBank/DDBJ databases">
        <authorList>
            <person name="de Groot N.N."/>
        </authorList>
    </citation>
    <scope>NUCLEOTIDE SEQUENCE [LARGE SCALE GENOMIC DNA]</scope>
    <source>
        <strain evidence="4 5">CGMCC 1.9095</strain>
        <strain evidence="3 6">DSM 22558</strain>
    </source>
</reference>
<gene>
    <name evidence="4" type="ORF">SAMN04487855_1678</name>
    <name evidence="3" type="ORF">SAMN05216589_1635</name>
</gene>
<dbReference type="FunFam" id="3.40.50.300:FF:000285">
    <property type="entry name" value="Sporulation initiation inhibitor Soj"/>
    <property type="match status" value="1"/>
</dbReference>
<sequence>MGKVLAIANQKGGVGKTTTTVNLAASLAATKRKVLLIDLDPQGNATMGSGIDKSQLDNSVYELLTDRCTLAEALCQSEHGGYDLLPANGDLTAAEVELLEFKMKESRLRYALANVRDKYDFILIDCPPSLNMLTINALVAADGVIIPMQCEYYALEGLSALVNTIQRISSVLNPALQIEGLLRTMYDPRNSLTREVSEQLSSHFGERLYQTVIPRNVRLAEAPSYGMPVLMYDKQSRGAVAYLALAGELVRRTRKAAKQAAPVND</sequence>
<dbReference type="SUPFAM" id="SSF52540">
    <property type="entry name" value="P-loop containing nucleoside triphosphate hydrolases"/>
    <property type="match status" value="1"/>
</dbReference>
<dbReference type="EMBL" id="FOUA01000002">
    <property type="protein sequence ID" value="SFL93781.1"/>
    <property type="molecule type" value="Genomic_DNA"/>
</dbReference>
<dbReference type="Proteomes" id="UP000186904">
    <property type="component" value="Unassembled WGS sequence"/>
</dbReference>
<dbReference type="PANTHER" id="PTHR13696:SF52">
    <property type="entry name" value="PARA FAMILY PROTEIN CT_582"/>
    <property type="match status" value="1"/>
</dbReference>
<evidence type="ECO:0000259" key="2">
    <source>
        <dbReference type="Pfam" id="PF13614"/>
    </source>
</evidence>
<proteinExistence type="predicted"/>
<evidence type="ECO:0000256" key="1">
    <source>
        <dbReference type="ARBA" id="ARBA00060876"/>
    </source>
</evidence>
<dbReference type="AlphaFoldDB" id="A0A031MEA0"/>
<evidence type="ECO:0000313" key="3">
    <source>
        <dbReference type="EMBL" id="SER87074.1"/>
    </source>
</evidence>
<dbReference type="OrthoDB" id="9815116at2"/>